<dbReference type="Proteomes" id="UP000602510">
    <property type="component" value="Unassembled WGS sequence"/>
</dbReference>
<dbReference type="EMBL" id="WSZM01000558">
    <property type="protein sequence ID" value="KAF4031674.1"/>
    <property type="molecule type" value="Genomic_DNA"/>
</dbReference>
<organism evidence="1 2">
    <name type="scientific">Phytophthora infestans</name>
    <name type="common">Potato late blight agent</name>
    <name type="synonym">Botrytis infestans</name>
    <dbReference type="NCBI Taxonomy" id="4787"/>
    <lineage>
        <taxon>Eukaryota</taxon>
        <taxon>Sar</taxon>
        <taxon>Stramenopiles</taxon>
        <taxon>Oomycota</taxon>
        <taxon>Peronosporomycetes</taxon>
        <taxon>Peronosporales</taxon>
        <taxon>Peronosporaceae</taxon>
        <taxon>Phytophthora</taxon>
    </lineage>
</organism>
<proteinExistence type="predicted"/>
<sequence length="115" mass="13483">MRNAGVQDITVDMHPAEMEHYAACVMKSLLRRFTPVKAALQWRGNSRVIRGKDAGNLLLLVRQYRGRRAWQMVLSLGYFLHRDLPVLPMITFDLNELSDTDCRRRFRFDHDDSSF</sequence>
<dbReference type="AlphaFoldDB" id="A0A833SID6"/>
<accession>A0A833SID6</accession>
<name>A0A833SID6_PHYIN</name>
<keyword evidence="2" id="KW-1185">Reference proteome</keyword>
<comment type="caution">
    <text evidence="1">The sequence shown here is derived from an EMBL/GenBank/DDBJ whole genome shotgun (WGS) entry which is preliminary data.</text>
</comment>
<protein>
    <submittedName>
        <fullName evidence="1">Uncharacterized protein</fullName>
    </submittedName>
</protein>
<gene>
    <name evidence="1" type="ORF">GN244_ATG16482</name>
</gene>
<evidence type="ECO:0000313" key="2">
    <source>
        <dbReference type="Proteomes" id="UP000602510"/>
    </source>
</evidence>
<evidence type="ECO:0000313" key="1">
    <source>
        <dbReference type="EMBL" id="KAF4031674.1"/>
    </source>
</evidence>
<reference evidence="1" key="1">
    <citation type="submission" date="2020-04" db="EMBL/GenBank/DDBJ databases">
        <title>Hybrid Assembly of Korean Phytophthora infestans isolates.</title>
        <authorList>
            <person name="Prokchorchik M."/>
            <person name="Lee Y."/>
            <person name="Seo J."/>
            <person name="Cho J.-H."/>
            <person name="Park Y.-E."/>
            <person name="Jang D.-C."/>
            <person name="Im J.-S."/>
            <person name="Choi J.-G."/>
            <person name="Park H.-J."/>
            <person name="Lee G.-B."/>
            <person name="Lee Y.-G."/>
            <person name="Hong S.-Y."/>
            <person name="Cho K."/>
            <person name="Sohn K.H."/>
        </authorList>
    </citation>
    <scope>NUCLEOTIDE SEQUENCE</scope>
    <source>
        <strain evidence="1">KR_1_A1</strain>
    </source>
</reference>